<dbReference type="PANTHER" id="PTHR43436:SF1">
    <property type="entry name" value="TRANSCRIPTIONAL REGULATORY PROTEIN"/>
    <property type="match status" value="1"/>
</dbReference>
<dbReference type="SMART" id="SM00342">
    <property type="entry name" value="HTH_ARAC"/>
    <property type="match status" value="1"/>
</dbReference>
<dbReference type="Pfam" id="PF06719">
    <property type="entry name" value="AraC_N"/>
    <property type="match status" value="1"/>
</dbReference>
<name>A0A5C4XFH9_9HYPH</name>
<dbReference type="SUPFAM" id="SSF46689">
    <property type="entry name" value="Homeodomain-like"/>
    <property type="match status" value="2"/>
</dbReference>
<comment type="caution">
    <text evidence="4">The sequence shown here is derived from an EMBL/GenBank/DDBJ whole genome shotgun (WGS) entry which is preliminary data.</text>
</comment>
<dbReference type="PROSITE" id="PS01124">
    <property type="entry name" value="HTH_ARAC_FAMILY_2"/>
    <property type="match status" value="1"/>
</dbReference>
<dbReference type="InterPro" id="IPR009057">
    <property type="entry name" value="Homeodomain-like_sf"/>
</dbReference>
<proteinExistence type="predicted"/>
<organism evidence="4 5">
    <name type="scientific">Aliirhizobium smilacinae</name>
    <dbReference type="NCBI Taxonomy" id="1395944"/>
    <lineage>
        <taxon>Bacteria</taxon>
        <taxon>Pseudomonadati</taxon>
        <taxon>Pseudomonadota</taxon>
        <taxon>Alphaproteobacteria</taxon>
        <taxon>Hyphomicrobiales</taxon>
        <taxon>Rhizobiaceae</taxon>
        <taxon>Aliirhizobium</taxon>
    </lineage>
</organism>
<keyword evidence="2" id="KW-0804">Transcription</keyword>
<keyword evidence="1" id="KW-0805">Transcription regulation</keyword>
<dbReference type="InterPro" id="IPR018060">
    <property type="entry name" value="HTH_AraC"/>
</dbReference>
<evidence type="ECO:0000256" key="2">
    <source>
        <dbReference type="ARBA" id="ARBA00023163"/>
    </source>
</evidence>
<keyword evidence="5" id="KW-1185">Reference proteome</keyword>
<protein>
    <submittedName>
        <fullName evidence="4">AraC family transcriptional regulator</fullName>
    </submittedName>
</protein>
<feature type="domain" description="HTH araC/xylS-type" evidence="3">
    <location>
        <begin position="183"/>
        <end position="281"/>
    </location>
</feature>
<reference evidence="4 5" key="1">
    <citation type="submission" date="2019-06" db="EMBL/GenBank/DDBJ databases">
        <title>The draft genome of Rhizobium smilacinae PTYR-5.</title>
        <authorList>
            <person name="Liu L."/>
            <person name="Li L."/>
            <person name="Zhang X."/>
        </authorList>
    </citation>
    <scope>NUCLEOTIDE SEQUENCE [LARGE SCALE GENOMIC DNA]</scope>
    <source>
        <strain evidence="4 5">PTYR-5</strain>
    </source>
</reference>
<sequence length="297" mass="32975">MESALDELRSIVMRAESRWTATGIPRVSMVRSEACSDQVYEPMLHVVLQGSKILSVGEHVLRFEPASYFVVPVHLPAIGQVNSDDAGGPYLAVSLTLDASVVASVLGADVGACKATPDFAPSAAAPDLVDAWLRMMRLLDRLDDVAMLAPMIEREILFRVSQGPQGPMLCSIARGDSRMSRVRRSIDWLCEHFTETIRAEAIAEMAGMSVPAFYRHFTAMTAMTPIQYQKKLRLLQARRLMLFEHRDATTVAFAVGYESASQFSREYARMFGLPPIKDMARFKVPEARESTDVSELK</sequence>
<dbReference type="Proteomes" id="UP000311605">
    <property type="component" value="Unassembled WGS sequence"/>
</dbReference>
<dbReference type="InterPro" id="IPR009594">
    <property type="entry name" value="Tscrpt_reg_HTH_AraC_N"/>
</dbReference>
<dbReference type="Gene3D" id="1.10.10.60">
    <property type="entry name" value="Homeodomain-like"/>
    <property type="match status" value="2"/>
</dbReference>
<dbReference type="PANTHER" id="PTHR43436">
    <property type="entry name" value="ARAC-FAMILY TRANSCRIPTIONAL REGULATOR"/>
    <property type="match status" value="1"/>
</dbReference>
<evidence type="ECO:0000256" key="1">
    <source>
        <dbReference type="ARBA" id="ARBA00023015"/>
    </source>
</evidence>
<accession>A0A5C4XFH9</accession>
<evidence type="ECO:0000259" key="3">
    <source>
        <dbReference type="PROSITE" id="PS01124"/>
    </source>
</evidence>
<evidence type="ECO:0000313" key="5">
    <source>
        <dbReference type="Proteomes" id="UP000311605"/>
    </source>
</evidence>
<evidence type="ECO:0000313" key="4">
    <source>
        <dbReference type="EMBL" id="TNM61591.1"/>
    </source>
</evidence>
<dbReference type="AlphaFoldDB" id="A0A5C4XFH9"/>
<dbReference type="EMBL" id="VDMN01000005">
    <property type="protein sequence ID" value="TNM61591.1"/>
    <property type="molecule type" value="Genomic_DNA"/>
</dbReference>
<dbReference type="OrthoDB" id="9802263at2"/>
<dbReference type="GO" id="GO:0043565">
    <property type="term" value="F:sequence-specific DNA binding"/>
    <property type="evidence" value="ECO:0007669"/>
    <property type="project" value="InterPro"/>
</dbReference>
<dbReference type="Pfam" id="PF12833">
    <property type="entry name" value="HTH_18"/>
    <property type="match status" value="1"/>
</dbReference>
<dbReference type="GO" id="GO:0003700">
    <property type="term" value="F:DNA-binding transcription factor activity"/>
    <property type="evidence" value="ECO:0007669"/>
    <property type="project" value="InterPro"/>
</dbReference>
<gene>
    <name evidence="4" type="ORF">FHP24_20155</name>
</gene>